<proteinExistence type="predicted"/>
<gene>
    <name evidence="2" type="ORF">B2O45_23835</name>
</gene>
<name>A0A5U7RZM5_SALER</name>
<feature type="transmembrane region" description="Helical" evidence="1">
    <location>
        <begin position="66"/>
        <end position="90"/>
    </location>
</feature>
<keyword evidence="1" id="KW-1133">Transmembrane helix</keyword>
<dbReference type="AlphaFoldDB" id="A0A5U7RZM5"/>
<sequence>MKNLIQIGLVVMLQYIACYLAGWNMPETGFILAFVLLWQALFIWLFHQISKKHNTQGEYKFSKVIWYIIMPVCSLISPLLSLMIFIFGTLCDLRRVSKCITIKEWMKSQIVDELDGNISLDFESVKFPETTCYNPATGYPMFGGIDSDGNPSGTRWQNYYER</sequence>
<protein>
    <submittedName>
        <fullName evidence="2">Surface exclusion protein</fullName>
    </submittedName>
</protein>
<dbReference type="Pfam" id="PF10624">
    <property type="entry name" value="TraS"/>
    <property type="match status" value="1"/>
</dbReference>
<dbReference type="EMBL" id="AAGSMQ010000032">
    <property type="protein sequence ID" value="EBR5103155.1"/>
    <property type="molecule type" value="Genomic_DNA"/>
</dbReference>
<organism evidence="2">
    <name type="scientific">Salmonella enterica</name>
    <name type="common">Salmonella choleraesuis</name>
    <dbReference type="NCBI Taxonomy" id="28901"/>
    <lineage>
        <taxon>Bacteria</taxon>
        <taxon>Pseudomonadati</taxon>
        <taxon>Pseudomonadota</taxon>
        <taxon>Gammaproteobacteria</taxon>
        <taxon>Enterobacterales</taxon>
        <taxon>Enterobacteriaceae</taxon>
        <taxon>Salmonella</taxon>
    </lineage>
</organism>
<evidence type="ECO:0000313" key="2">
    <source>
        <dbReference type="EMBL" id="EBR5103155.1"/>
    </source>
</evidence>
<feature type="transmembrane region" description="Helical" evidence="1">
    <location>
        <begin position="29"/>
        <end position="46"/>
    </location>
</feature>
<keyword evidence="1" id="KW-0472">Membrane</keyword>
<dbReference type="InterPro" id="IPR018898">
    <property type="entry name" value="Eex_TraS"/>
</dbReference>
<reference evidence="2" key="1">
    <citation type="submission" date="2018-07" db="EMBL/GenBank/DDBJ databases">
        <authorList>
            <consortium name="PulseNet: The National Subtyping Network for Foodborne Disease Surveillance"/>
            <person name="Tarr C.L."/>
            <person name="Trees E."/>
            <person name="Katz L.S."/>
            <person name="Carleton-Romer H.A."/>
            <person name="Stroika S."/>
            <person name="Kucerova Z."/>
            <person name="Roache K.F."/>
            <person name="Sabol A.L."/>
            <person name="Besser J."/>
            <person name="Gerner-Smidt P."/>
        </authorList>
    </citation>
    <scope>NUCLEOTIDE SEQUENCE</scope>
    <source>
        <strain evidence="2">PNUSAS007347</strain>
    </source>
</reference>
<keyword evidence="1" id="KW-0812">Transmembrane</keyword>
<evidence type="ECO:0000256" key="1">
    <source>
        <dbReference type="SAM" id="Phobius"/>
    </source>
</evidence>
<feature type="transmembrane region" description="Helical" evidence="1">
    <location>
        <begin position="7"/>
        <end position="23"/>
    </location>
</feature>
<comment type="caution">
    <text evidence="2">The sequence shown here is derived from an EMBL/GenBank/DDBJ whole genome shotgun (WGS) entry which is preliminary data.</text>
</comment>
<accession>A0A5U7RZM5</accession>